<evidence type="ECO:0008006" key="4">
    <source>
        <dbReference type="Google" id="ProtNLM"/>
    </source>
</evidence>
<organism evidence="2 3">
    <name type="scientific">Eleutherodactylus coqui</name>
    <name type="common">Puerto Rican coqui</name>
    <dbReference type="NCBI Taxonomy" id="57060"/>
    <lineage>
        <taxon>Eukaryota</taxon>
        <taxon>Metazoa</taxon>
        <taxon>Chordata</taxon>
        <taxon>Craniata</taxon>
        <taxon>Vertebrata</taxon>
        <taxon>Euteleostomi</taxon>
        <taxon>Amphibia</taxon>
        <taxon>Batrachia</taxon>
        <taxon>Anura</taxon>
        <taxon>Neobatrachia</taxon>
        <taxon>Hyloidea</taxon>
        <taxon>Eleutherodactylidae</taxon>
        <taxon>Eleutherodactylinae</taxon>
        <taxon>Eleutherodactylus</taxon>
        <taxon>Eleutherodactylus</taxon>
    </lineage>
</organism>
<evidence type="ECO:0000313" key="3">
    <source>
        <dbReference type="Proteomes" id="UP000770717"/>
    </source>
</evidence>
<sequence length="69" mass="7584">MTTAFTGNFLLICSFFGDVVGGRRGVKYCSSSNKLLIQEIPPTQPILFICSVCHPNIANYSKGVKGRTW</sequence>
<keyword evidence="3" id="KW-1185">Reference proteome</keyword>
<dbReference type="AlphaFoldDB" id="A0A8J6F7B3"/>
<protein>
    <recommendedName>
        <fullName evidence="4">Secreted protein</fullName>
    </recommendedName>
</protein>
<gene>
    <name evidence="2" type="ORF">GDO78_010849</name>
</gene>
<feature type="chain" id="PRO_5035261545" description="Secreted protein" evidence="1">
    <location>
        <begin position="22"/>
        <end position="69"/>
    </location>
</feature>
<accession>A0A8J6F7B3</accession>
<feature type="signal peptide" evidence="1">
    <location>
        <begin position="1"/>
        <end position="21"/>
    </location>
</feature>
<dbReference type="Proteomes" id="UP000770717">
    <property type="component" value="Unassembled WGS sequence"/>
</dbReference>
<keyword evidence="1" id="KW-0732">Signal</keyword>
<evidence type="ECO:0000256" key="1">
    <source>
        <dbReference type="SAM" id="SignalP"/>
    </source>
</evidence>
<dbReference type="EMBL" id="WNTK01000006">
    <property type="protein sequence ID" value="KAG9481840.1"/>
    <property type="molecule type" value="Genomic_DNA"/>
</dbReference>
<evidence type="ECO:0000313" key="2">
    <source>
        <dbReference type="EMBL" id="KAG9481840.1"/>
    </source>
</evidence>
<reference evidence="2" key="1">
    <citation type="thesis" date="2020" institute="ProQuest LLC" country="789 East Eisenhower Parkway, Ann Arbor, MI, USA">
        <title>Comparative Genomics and Chromosome Evolution.</title>
        <authorList>
            <person name="Mudd A.B."/>
        </authorList>
    </citation>
    <scope>NUCLEOTIDE SEQUENCE</scope>
    <source>
        <strain evidence="2">HN-11 Male</strain>
        <tissue evidence="2">Kidney and liver</tissue>
    </source>
</reference>
<proteinExistence type="predicted"/>
<comment type="caution">
    <text evidence="2">The sequence shown here is derived from an EMBL/GenBank/DDBJ whole genome shotgun (WGS) entry which is preliminary data.</text>
</comment>
<name>A0A8J6F7B3_ELECQ</name>